<evidence type="ECO:0000256" key="2">
    <source>
        <dbReference type="ARBA" id="ARBA00022723"/>
    </source>
</evidence>
<dbReference type="Proteomes" id="UP000219559">
    <property type="component" value="Unassembled WGS sequence"/>
</dbReference>
<keyword evidence="3 4" id="KW-0408">Iron</keyword>
<dbReference type="GO" id="GO:0020037">
    <property type="term" value="F:heme binding"/>
    <property type="evidence" value="ECO:0007669"/>
    <property type="project" value="InterPro"/>
</dbReference>
<dbReference type="PANTHER" id="PTHR33546">
    <property type="entry name" value="LARGE, MULTIFUNCTIONAL SECRETED PROTEIN-RELATED"/>
    <property type="match status" value="1"/>
</dbReference>
<dbReference type="SUPFAM" id="SSF50952">
    <property type="entry name" value="Soluble quinoprotein glucose dehydrogenase"/>
    <property type="match status" value="1"/>
</dbReference>
<dbReference type="PROSITE" id="PS51007">
    <property type="entry name" value="CYTC"/>
    <property type="match status" value="1"/>
</dbReference>
<evidence type="ECO:0000256" key="4">
    <source>
        <dbReference type="PROSITE-ProRule" id="PRU00433"/>
    </source>
</evidence>
<dbReference type="InterPro" id="IPR016024">
    <property type="entry name" value="ARM-type_fold"/>
</dbReference>
<dbReference type="InterPro" id="IPR013427">
    <property type="entry name" value="Haem-bd_dom_put"/>
</dbReference>
<dbReference type="NCBIfam" id="TIGR02603">
    <property type="entry name" value="CxxCH_TIGR02603"/>
    <property type="match status" value="1"/>
</dbReference>
<evidence type="ECO:0000256" key="3">
    <source>
        <dbReference type="ARBA" id="ARBA00023004"/>
    </source>
</evidence>
<dbReference type="OrthoDB" id="627427at2"/>
<evidence type="ECO:0000313" key="6">
    <source>
        <dbReference type="EMBL" id="PCE63809.1"/>
    </source>
</evidence>
<dbReference type="AlphaFoldDB" id="A0A2A4G4C3"/>
<dbReference type="InterPro" id="IPR036909">
    <property type="entry name" value="Cyt_c-like_dom_sf"/>
</dbReference>
<dbReference type="InterPro" id="IPR011042">
    <property type="entry name" value="6-blade_b-propeller_TolB-like"/>
</dbReference>
<dbReference type="Gene3D" id="1.25.10.10">
    <property type="entry name" value="Leucine-rich Repeat Variant"/>
    <property type="match status" value="1"/>
</dbReference>
<accession>A0A2A4G4C3</accession>
<dbReference type="InterPro" id="IPR009056">
    <property type="entry name" value="Cyt_c-like_dom"/>
</dbReference>
<dbReference type="InterPro" id="IPR011989">
    <property type="entry name" value="ARM-like"/>
</dbReference>
<protein>
    <recommendedName>
        <fullName evidence="5">Cytochrome c domain-containing protein</fullName>
    </recommendedName>
</protein>
<evidence type="ECO:0000313" key="7">
    <source>
        <dbReference type="Proteomes" id="UP000219559"/>
    </source>
</evidence>
<gene>
    <name evidence="6" type="ORF">B7P33_11100</name>
</gene>
<reference evidence="6 7" key="1">
    <citation type="submission" date="2017-04" db="EMBL/GenBank/DDBJ databases">
        <title>A new member of the family Flavobacteriaceae isolated from ascidians.</title>
        <authorList>
            <person name="Chen L."/>
        </authorList>
    </citation>
    <scope>NUCLEOTIDE SEQUENCE [LARGE SCALE GENOMIC DNA]</scope>
    <source>
        <strain evidence="6 7">HQA918</strain>
    </source>
</reference>
<dbReference type="PANTHER" id="PTHR33546:SF1">
    <property type="entry name" value="LARGE, MULTIFUNCTIONAL SECRETED PROTEIN"/>
    <property type="match status" value="1"/>
</dbReference>
<keyword evidence="2 4" id="KW-0479">Metal-binding</keyword>
<sequence length="856" mass="94583">MKKHFIGIGLLALLCACGPEKTTTEPQNEYGIVLPEGFEIDRLYQPGAHEQGSWVSLVQDDAGDFYTSDQFGNLYKMELGEGAPKVEKLNLNIGMAQGLLWHNKSLYALVNANPKNDLGTQSGFYKIIDSNADQLLDSVITLRHFEGNGEHGPHSLVLGPDGKSIYMVAGNYTKIPKDLSARMATDWQLDNVLPVILDPSGHANELDAHGGWVAKTDLDGTHWELFSIGMRNTYDIAFNADGELFGFDSDMEYDLGMPWYRPIRMTHISPGSQFGWRTGTGKFHEDYPDNLPGIADLGQGSPTGVVAGTGLIFPTAFQKGIFLLDWSYGTLYFADLKEVGSSYSAQISEFLSGVPLPLTDAIVGQDGNLYFLTGGRRLESALYRVRYTGSESTEKPKASPSEEALALRKLRKQIETYQMKKDAESVPFLLEYLSHEDRFIRFAARTALENQDPSAWIDQEIAENTPAQIEMAVAIAHKGNDAQRTQALENLIRHNPKAEMGTIRAIGLLVSRMEAPLASPTKKALQNSLKPLLLQAQADVNREVVKLLAYLQDSSIIDPVLTAMETDTIIGQSTRDKYLSAAISGRSEQYGNDVANMLANMPNDQHISYAKSLSVITEGWTKKERDRYFDWFQNALQKSGGKMYSKFILAIQREALPYIPENERPYYESLAKNRESGATDYLKGVSQPEGPGKAWTSSDIIEAYEKRKGVPDFKGGSDMFRASLCINCHSMDGIGGNTGPDLSTVGTRFSLKDLALAIAEPSETISDRYEYSEFTLKNGNTVSGRVLSDVNGKITLSTSAFSPEVTTTIARKEVIKEMISKTSPMPNGLVNRLNDTEMVNLITYILQGGRRNPDVY</sequence>
<dbReference type="EMBL" id="NBWU01000004">
    <property type="protein sequence ID" value="PCE63809.1"/>
    <property type="molecule type" value="Genomic_DNA"/>
</dbReference>
<comment type="caution">
    <text evidence="6">The sequence shown here is derived from an EMBL/GenBank/DDBJ whole genome shotgun (WGS) entry which is preliminary data.</text>
</comment>
<evidence type="ECO:0000256" key="1">
    <source>
        <dbReference type="ARBA" id="ARBA00022617"/>
    </source>
</evidence>
<feature type="domain" description="Cytochrome c" evidence="5">
    <location>
        <begin position="711"/>
        <end position="849"/>
    </location>
</feature>
<dbReference type="PROSITE" id="PS51257">
    <property type="entry name" value="PROKAR_LIPOPROTEIN"/>
    <property type="match status" value="1"/>
</dbReference>
<dbReference type="Gene3D" id="2.120.10.30">
    <property type="entry name" value="TolB, C-terminal domain"/>
    <property type="match status" value="1"/>
</dbReference>
<dbReference type="Gene3D" id="1.10.760.10">
    <property type="entry name" value="Cytochrome c-like domain"/>
    <property type="match status" value="1"/>
</dbReference>
<dbReference type="SUPFAM" id="SSF48371">
    <property type="entry name" value="ARM repeat"/>
    <property type="match status" value="1"/>
</dbReference>
<dbReference type="InterPro" id="IPR011041">
    <property type="entry name" value="Quinoprot_gluc/sorb_DH_b-prop"/>
</dbReference>
<organism evidence="6 7">
    <name type="scientific">Sediminicola luteus</name>
    <dbReference type="NCBI Taxonomy" id="319238"/>
    <lineage>
        <taxon>Bacteria</taxon>
        <taxon>Pseudomonadati</taxon>
        <taxon>Bacteroidota</taxon>
        <taxon>Flavobacteriia</taxon>
        <taxon>Flavobacteriales</taxon>
        <taxon>Flavobacteriaceae</taxon>
        <taxon>Sediminicola</taxon>
    </lineage>
</organism>
<proteinExistence type="predicted"/>
<keyword evidence="1 4" id="KW-0349">Heme</keyword>
<name>A0A2A4G4C3_9FLAO</name>
<dbReference type="GO" id="GO:0009055">
    <property type="term" value="F:electron transfer activity"/>
    <property type="evidence" value="ECO:0007669"/>
    <property type="project" value="InterPro"/>
</dbReference>
<keyword evidence="7" id="KW-1185">Reference proteome</keyword>
<evidence type="ECO:0000259" key="5">
    <source>
        <dbReference type="PROSITE" id="PS51007"/>
    </source>
</evidence>
<dbReference type="GO" id="GO:0046872">
    <property type="term" value="F:metal ion binding"/>
    <property type="evidence" value="ECO:0007669"/>
    <property type="project" value="UniProtKB-KW"/>
</dbReference>
<dbReference type="RefSeq" id="WP_097442525.1">
    <property type="nucleotide sequence ID" value="NZ_NBWU01000004.1"/>
</dbReference>
<dbReference type="SUPFAM" id="SSF46626">
    <property type="entry name" value="Cytochrome c"/>
    <property type="match status" value="1"/>
</dbReference>